<dbReference type="EC" id="4.2.1.24" evidence="3"/>
<evidence type="ECO:0000256" key="3">
    <source>
        <dbReference type="ARBA" id="ARBA00012053"/>
    </source>
</evidence>
<evidence type="ECO:0000256" key="4">
    <source>
        <dbReference type="ARBA" id="ARBA00020771"/>
    </source>
</evidence>
<evidence type="ECO:0000256" key="8">
    <source>
        <dbReference type="ARBA" id="ARBA00032837"/>
    </source>
</evidence>
<comment type="pathway">
    <text evidence="1">Porphyrin-containing compound metabolism; protoporphyrin-IX biosynthesis; coproporphyrinogen-III from 5-aminolevulinate: step 1/4.</text>
</comment>
<reference evidence="10" key="1">
    <citation type="submission" date="2020-01" db="EMBL/GenBank/DDBJ databases">
        <authorList>
            <person name="Qin S."/>
        </authorList>
    </citation>
    <scope>NUCLEOTIDE SEQUENCE</scope>
    <source>
        <strain evidence="10">CVir17-16-YZ6g</strain>
        <plasmid evidence="10">p17-15-vir-like</plasmid>
    </source>
</reference>
<protein>
    <recommendedName>
        <fullName evidence="4">Delta-aminolevulinic acid dehydratase</fullName>
        <ecNumber evidence="3">4.2.1.24</ecNumber>
    </recommendedName>
    <alternativeName>
        <fullName evidence="8">Porphobilinogen synthase</fullName>
    </alternativeName>
</protein>
<comment type="similarity">
    <text evidence="2">Belongs to the ALAD family.</text>
</comment>
<organism evidence="10">
    <name type="scientific">Klebsiella pneumoniae</name>
    <dbReference type="NCBI Taxonomy" id="573"/>
    <lineage>
        <taxon>Bacteria</taxon>
        <taxon>Pseudomonadati</taxon>
        <taxon>Pseudomonadota</taxon>
        <taxon>Gammaproteobacteria</taxon>
        <taxon>Enterobacterales</taxon>
        <taxon>Enterobacteriaceae</taxon>
        <taxon>Klebsiella/Raoultella group</taxon>
        <taxon>Klebsiella</taxon>
        <taxon>Klebsiella pneumoniae complex</taxon>
    </lineage>
</organism>
<evidence type="ECO:0000256" key="2">
    <source>
        <dbReference type="ARBA" id="ARBA00008055"/>
    </source>
</evidence>
<dbReference type="Gene3D" id="3.20.20.70">
    <property type="entry name" value="Aldolase class I"/>
    <property type="match status" value="1"/>
</dbReference>
<dbReference type="UniPathway" id="UPA00251">
    <property type="reaction ID" value="UER00318"/>
</dbReference>
<dbReference type="AlphaFoldDB" id="A0A8B0SVD2"/>
<geneLocation type="plasmid" evidence="10">
    <name>p17-15-vir-like</name>
</geneLocation>
<dbReference type="InterPro" id="IPR001731">
    <property type="entry name" value="ALAD"/>
</dbReference>
<comment type="catalytic activity">
    <reaction evidence="9">
        <text>2 5-aminolevulinate = porphobilinogen + 2 H2O + H(+)</text>
        <dbReference type="Rhea" id="RHEA:24064"/>
        <dbReference type="ChEBI" id="CHEBI:15377"/>
        <dbReference type="ChEBI" id="CHEBI:15378"/>
        <dbReference type="ChEBI" id="CHEBI:58126"/>
        <dbReference type="ChEBI" id="CHEBI:356416"/>
        <dbReference type="EC" id="4.2.1.24"/>
    </reaction>
</comment>
<sequence length="42" mass="4635">MAAFRHGWLDEEQTVLESLICFKRAGADGILTYFCQLGSSVA</sequence>
<accession>A0A8B0SVD2</accession>
<proteinExistence type="inferred from homology"/>
<evidence type="ECO:0000256" key="6">
    <source>
        <dbReference type="ARBA" id="ARBA00023239"/>
    </source>
</evidence>
<keyword evidence="6 10" id="KW-0456">Lyase</keyword>
<evidence type="ECO:0000256" key="5">
    <source>
        <dbReference type="ARBA" id="ARBA00023133"/>
    </source>
</evidence>
<keyword evidence="7" id="KW-0627">Porphyrin biosynthesis</keyword>
<keyword evidence="10" id="KW-0614">Plasmid</keyword>
<dbReference type="SUPFAM" id="SSF51569">
    <property type="entry name" value="Aldolase"/>
    <property type="match status" value="1"/>
</dbReference>
<evidence type="ECO:0000256" key="1">
    <source>
        <dbReference type="ARBA" id="ARBA00004694"/>
    </source>
</evidence>
<evidence type="ECO:0000256" key="9">
    <source>
        <dbReference type="ARBA" id="ARBA00047651"/>
    </source>
</evidence>
<evidence type="ECO:0000313" key="10">
    <source>
        <dbReference type="EMBL" id="QTX14834.1"/>
    </source>
</evidence>
<dbReference type="InterPro" id="IPR013785">
    <property type="entry name" value="Aldolase_TIM"/>
</dbReference>
<dbReference type="EMBL" id="MN956836">
    <property type="protein sequence ID" value="QTX14834.1"/>
    <property type="molecule type" value="Genomic_DNA"/>
</dbReference>
<dbReference type="Pfam" id="PF00490">
    <property type="entry name" value="ALAD"/>
    <property type="match status" value="1"/>
</dbReference>
<evidence type="ECO:0000256" key="7">
    <source>
        <dbReference type="ARBA" id="ARBA00023244"/>
    </source>
</evidence>
<dbReference type="GO" id="GO:0006782">
    <property type="term" value="P:protoporphyrinogen IX biosynthetic process"/>
    <property type="evidence" value="ECO:0007669"/>
    <property type="project" value="UniProtKB-UniPathway"/>
</dbReference>
<dbReference type="GO" id="GO:0004655">
    <property type="term" value="F:porphobilinogen synthase activity"/>
    <property type="evidence" value="ECO:0007669"/>
    <property type="project" value="UniProtKB-EC"/>
</dbReference>
<keyword evidence="5" id="KW-0350">Heme biosynthesis</keyword>
<dbReference type="GO" id="GO:0046872">
    <property type="term" value="F:metal ion binding"/>
    <property type="evidence" value="ECO:0007669"/>
    <property type="project" value="InterPro"/>
</dbReference>
<name>A0A8B0SVD2_KLEPN</name>